<feature type="compositionally biased region" description="Basic and acidic residues" evidence="1">
    <location>
        <begin position="1"/>
        <end position="13"/>
    </location>
</feature>
<dbReference type="VEuPathDB" id="VectorBase:SSCA007659"/>
<comment type="caution">
    <text evidence="2">The sequence shown here is derived from an EMBL/GenBank/DDBJ whole genome shotgun (WGS) entry which is preliminary data.</text>
</comment>
<feature type="region of interest" description="Disordered" evidence="1">
    <location>
        <begin position="1"/>
        <end position="22"/>
    </location>
</feature>
<evidence type="ECO:0000256" key="1">
    <source>
        <dbReference type="SAM" id="MobiDB-lite"/>
    </source>
</evidence>
<dbReference type="OrthoDB" id="10057795at2759"/>
<proteinExistence type="predicted"/>
<name>A0A131ZWH8_SARSC</name>
<reference evidence="2 3" key="1">
    <citation type="journal article" date="2015" name="Parasit. Vectors">
        <title>Draft genome of the scabies mite.</title>
        <authorList>
            <person name="Rider S.D.Jr."/>
            <person name="Morgan M.S."/>
            <person name="Arlian L.G."/>
        </authorList>
    </citation>
    <scope>NUCLEOTIDE SEQUENCE [LARGE SCALE GENOMIC DNA]</scope>
    <source>
        <strain evidence="2">Arlian Lab</strain>
    </source>
</reference>
<evidence type="ECO:0000313" key="2">
    <source>
        <dbReference type="EMBL" id="KPM03064.1"/>
    </source>
</evidence>
<gene>
    <name evidence="2" type="ORF">QR98_0014940</name>
</gene>
<dbReference type="EMBL" id="JXLN01003959">
    <property type="protein sequence ID" value="KPM03064.1"/>
    <property type="molecule type" value="Genomic_DNA"/>
</dbReference>
<dbReference type="Proteomes" id="UP000616769">
    <property type="component" value="Unassembled WGS sequence"/>
</dbReference>
<dbReference type="AlphaFoldDB" id="A0A131ZWH8"/>
<organism evidence="2 3">
    <name type="scientific">Sarcoptes scabiei</name>
    <name type="common">Itch mite</name>
    <name type="synonym">Acarus scabiei</name>
    <dbReference type="NCBI Taxonomy" id="52283"/>
    <lineage>
        <taxon>Eukaryota</taxon>
        <taxon>Metazoa</taxon>
        <taxon>Ecdysozoa</taxon>
        <taxon>Arthropoda</taxon>
        <taxon>Chelicerata</taxon>
        <taxon>Arachnida</taxon>
        <taxon>Acari</taxon>
        <taxon>Acariformes</taxon>
        <taxon>Sarcoptiformes</taxon>
        <taxon>Astigmata</taxon>
        <taxon>Psoroptidia</taxon>
        <taxon>Sarcoptoidea</taxon>
        <taxon>Sarcoptidae</taxon>
        <taxon>Sarcoptinae</taxon>
        <taxon>Sarcoptes</taxon>
    </lineage>
</organism>
<sequence length="61" mass="6866">MLNHSDGDNRSNHSDNIINDEDLDGDLVNSLMKLKISSLSNENSSLNQLRKQSSEMQCLFV</sequence>
<protein>
    <submittedName>
        <fullName evidence="2">Uncharacterized protein</fullName>
    </submittedName>
</protein>
<evidence type="ECO:0000313" key="3">
    <source>
        <dbReference type="Proteomes" id="UP000616769"/>
    </source>
</evidence>
<accession>A0A131ZWH8</accession>